<dbReference type="InterPro" id="IPR025711">
    <property type="entry name" value="PepSY"/>
</dbReference>
<keyword evidence="3" id="KW-1185">Reference proteome</keyword>
<comment type="caution">
    <text evidence="2">The sequence shown here is derived from an EMBL/GenBank/DDBJ whole genome shotgun (WGS) entry which is preliminary data.</text>
</comment>
<sequence>MKLRNVVIVAGLGVVVGYLMKDQIDKQQSITPEKALKAAKNALKQQGSINGSWIYMQPEEFIKNGLTYTVYRGGVTRENEEDNTQLEFYVDAETGAILEVAETAS</sequence>
<dbReference type="RefSeq" id="WP_272437900.1">
    <property type="nucleotide sequence ID" value="NZ_JAMQKB010000029.1"/>
</dbReference>
<accession>A0A9X3WUT0</accession>
<proteinExistence type="predicted"/>
<gene>
    <name evidence="2" type="ORF">NC797_16390</name>
</gene>
<evidence type="ECO:0000313" key="2">
    <source>
        <dbReference type="EMBL" id="MDC3426080.1"/>
    </source>
</evidence>
<name>A0A9X3WUT0_9BACI</name>
<evidence type="ECO:0000259" key="1">
    <source>
        <dbReference type="Pfam" id="PF03413"/>
    </source>
</evidence>
<feature type="domain" description="PepSY" evidence="1">
    <location>
        <begin position="30"/>
        <end position="100"/>
    </location>
</feature>
<dbReference type="AlphaFoldDB" id="A0A9X3WUT0"/>
<dbReference type="EMBL" id="JAMQKB010000029">
    <property type="protein sequence ID" value="MDC3426080.1"/>
    <property type="molecule type" value="Genomic_DNA"/>
</dbReference>
<organism evidence="2 3">
    <name type="scientific">Terrihalobacillus insolitus</name>
    <dbReference type="NCBI Taxonomy" id="2950438"/>
    <lineage>
        <taxon>Bacteria</taxon>
        <taxon>Bacillati</taxon>
        <taxon>Bacillota</taxon>
        <taxon>Bacilli</taxon>
        <taxon>Bacillales</taxon>
        <taxon>Bacillaceae</taxon>
        <taxon>Terrihalobacillus</taxon>
    </lineage>
</organism>
<protein>
    <submittedName>
        <fullName evidence="2">PepSY domain-containing protein</fullName>
    </submittedName>
</protein>
<dbReference type="Proteomes" id="UP001145050">
    <property type="component" value="Unassembled WGS sequence"/>
</dbReference>
<evidence type="ECO:0000313" key="3">
    <source>
        <dbReference type="Proteomes" id="UP001145050"/>
    </source>
</evidence>
<reference evidence="2" key="1">
    <citation type="submission" date="2022-06" db="EMBL/GenBank/DDBJ databases">
        <title>Aquibacillus sp. a new bacterium isolated from soil saline samples.</title>
        <authorList>
            <person name="Galisteo C."/>
            <person name="De La Haba R."/>
            <person name="Sanchez-Porro C."/>
            <person name="Ventosa A."/>
        </authorList>
    </citation>
    <scope>NUCLEOTIDE SEQUENCE</scope>
    <source>
        <strain evidence="2">3ASR75-11</strain>
    </source>
</reference>
<dbReference type="Pfam" id="PF03413">
    <property type="entry name" value="PepSY"/>
    <property type="match status" value="1"/>
</dbReference>